<evidence type="ECO:0000313" key="1">
    <source>
        <dbReference type="EMBL" id="CAI9090807.1"/>
    </source>
</evidence>
<evidence type="ECO:0000313" key="2">
    <source>
        <dbReference type="Proteomes" id="UP001161247"/>
    </source>
</evidence>
<reference evidence="1" key="1">
    <citation type="submission" date="2023-03" db="EMBL/GenBank/DDBJ databases">
        <authorList>
            <person name="Julca I."/>
        </authorList>
    </citation>
    <scope>NUCLEOTIDE SEQUENCE</scope>
</reference>
<keyword evidence="2" id="KW-1185">Reference proteome</keyword>
<name>A0AAV1C7N5_OLDCO</name>
<proteinExistence type="predicted"/>
<dbReference type="AlphaFoldDB" id="A0AAV1C7N5"/>
<organism evidence="1 2">
    <name type="scientific">Oldenlandia corymbosa var. corymbosa</name>
    <dbReference type="NCBI Taxonomy" id="529605"/>
    <lineage>
        <taxon>Eukaryota</taxon>
        <taxon>Viridiplantae</taxon>
        <taxon>Streptophyta</taxon>
        <taxon>Embryophyta</taxon>
        <taxon>Tracheophyta</taxon>
        <taxon>Spermatophyta</taxon>
        <taxon>Magnoliopsida</taxon>
        <taxon>eudicotyledons</taxon>
        <taxon>Gunneridae</taxon>
        <taxon>Pentapetalae</taxon>
        <taxon>asterids</taxon>
        <taxon>lamiids</taxon>
        <taxon>Gentianales</taxon>
        <taxon>Rubiaceae</taxon>
        <taxon>Rubioideae</taxon>
        <taxon>Spermacoceae</taxon>
        <taxon>Hedyotis-Oldenlandia complex</taxon>
        <taxon>Oldenlandia</taxon>
    </lineage>
</organism>
<sequence length="119" mass="13694">MRLSVLFLGVVVKDPKDFQGKEWLKPVSVEIVQRIQAGLKTFQRLLKSKRSNKRVSDCCDLFKDSVNFINSGDYENSYQANSQCAVSLEDHFVDEDLSQVANDLERYAMMLRDIAENQK</sequence>
<dbReference type="EMBL" id="OX459118">
    <property type="protein sequence ID" value="CAI9090807.1"/>
    <property type="molecule type" value="Genomic_DNA"/>
</dbReference>
<dbReference type="Proteomes" id="UP001161247">
    <property type="component" value="Chromosome 1"/>
</dbReference>
<protein>
    <submittedName>
        <fullName evidence="1">OLC1v1025663C1</fullName>
    </submittedName>
</protein>
<gene>
    <name evidence="1" type="ORF">OLC1_LOCUS2879</name>
</gene>
<accession>A0AAV1C7N5</accession>